<accession>A0ABM4V9P3</accession>
<keyword evidence="3" id="KW-0548">Nucleotidyltransferase</keyword>
<dbReference type="InterPro" id="IPR041373">
    <property type="entry name" value="RT_RNaseH"/>
</dbReference>
<evidence type="ECO:0000259" key="10">
    <source>
        <dbReference type="PROSITE" id="PS50994"/>
    </source>
</evidence>
<dbReference type="PROSITE" id="PS50994">
    <property type="entry name" value="INTEGRASE"/>
    <property type="match status" value="1"/>
</dbReference>
<dbReference type="SUPFAM" id="SSF53098">
    <property type="entry name" value="Ribonuclease H-like"/>
    <property type="match status" value="1"/>
</dbReference>
<evidence type="ECO:0000256" key="7">
    <source>
        <dbReference type="ARBA" id="ARBA00022918"/>
    </source>
</evidence>
<dbReference type="Pfam" id="PF00665">
    <property type="entry name" value="rve"/>
    <property type="match status" value="1"/>
</dbReference>
<dbReference type="GeneID" id="140011346"/>
<feature type="region of interest" description="Disordered" evidence="9">
    <location>
        <begin position="374"/>
        <end position="408"/>
    </location>
</feature>
<keyword evidence="7" id="KW-0695">RNA-directed DNA polymerase</keyword>
<dbReference type="InterPro" id="IPR043128">
    <property type="entry name" value="Rev_trsase/Diguanyl_cyclase"/>
</dbReference>
<evidence type="ECO:0000256" key="8">
    <source>
        <dbReference type="ARBA" id="ARBA00023268"/>
    </source>
</evidence>
<organism evidence="11 12">
    <name type="scientific">Coffea arabica</name>
    <name type="common">Arabian coffee</name>
    <dbReference type="NCBI Taxonomy" id="13443"/>
    <lineage>
        <taxon>Eukaryota</taxon>
        <taxon>Viridiplantae</taxon>
        <taxon>Streptophyta</taxon>
        <taxon>Embryophyta</taxon>
        <taxon>Tracheophyta</taxon>
        <taxon>Spermatophyta</taxon>
        <taxon>Magnoliopsida</taxon>
        <taxon>eudicotyledons</taxon>
        <taxon>Gunneridae</taxon>
        <taxon>Pentapetalae</taxon>
        <taxon>asterids</taxon>
        <taxon>lamiids</taxon>
        <taxon>Gentianales</taxon>
        <taxon>Rubiaceae</taxon>
        <taxon>Ixoroideae</taxon>
        <taxon>Gardenieae complex</taxon>
        <taxon>Bertiereae - Coffeeae clade</taxon>
        <taxon>Coffeeae</taxon>
        <taxon>Coffea</taxon>
    </lineage>
</organism>
<evidence type="ECO:0000256" key="6">
    <source>
        <dbReference type="ARBA" id="ARBA00022801"/>
    </source>
</evidence>
<dbReference type="Proteomes" id="UP001652660">
    <property type="component" value="Chromosome 7e"/>
</dbReference>
<dbReference type="CDD" id="cd00303">
    <property type="entry name" value="retropepsin_like"/>
    <property type="match status" value="1"/>
</dbReference>
<dbReference type="RefSeq" id="XP_071916239.1">
    <property type="nucleotide sequence ID" value="XM_072060138.1"/>
</dbReference>
<feature type="domain" description="Integrase catalytic" evidence="10">
    <location>
        <begin position="637"/>
        <end position="801"/>
    </location>
</feature>
<keyword evidence="6" id="KW-0378">Hydrolase</keyword>
<dbReference type="InterPro" id="IPR050951">
    <property type="entry name" value="Retrovirus_Pol_polyprotein"/>
</dbReference>
<reference evidence="12" key="1">
    <citation type="submission" date="2025-08" db="UniProtKB">
        <authorList>
            <consortium name="RefSeq"/>
        </authorList>
    </citation>
    <scope>IDENTIFICATION</scope>
    <source>
        <tissue evidence="12">Leaves</tissue>
    </source>
</reference>
<gene>
    <name evidence="12" type="primary">LOC140011346</name>
</gene>
<evidence type="ECO:0000313" key="12">
    <source>
        <dbReference type="RefSeq" id="XP_071916239.1"/>
    </source>
</evidence>
<keyword evidence="8" id="KW-0511">Multifunctional enzyme</keyword>
<dbReference type="Gene3D" id="3.30.70.270">
    <property type="match status" value="1"/>
</dbReference>
<dbReference type="InterPro" id="IPR012337">
    <property type="entry name" value="RNaseH-like_sf"/>
</dbReference>
<dbReference type="CDD" id="cd09274">
    <property type="entry name" value="RNase_HI_RT_Ty3"/>
    <property type="match status" value="1"/>
</dbReference>
<dbReference type="InterPro" id="IPR043502">
    <property type="entry name" value="DNA/RNA_pol_sf"/>
</dbReference>
<protein>
    <recommendedName>
        <fullName evidence="1">RNA-directed DNA polymerase</fullName>
        <ecNumber evidence="1">2.7.7.49</ecNumber>
    </recommendedName>
</protein>
<evidence type="ECO:0000256" key="3">
    <source>
        <dbReference type="ARBA" id="ARBA00022695"/>
    </source>
</evidence>
<feature type="compositionally biased region" description="Basic and acidic residues" evidence="9">
    <location>
        <begin position="387"/>
        <end position="408"/>
    </location>
</feature>
<evidence type="ECO:0000256" key="4">
    <source>
        <dbReference type="ARBA" id="ARBA00022722"/>
    </source>
</evidence>
<sequence length="813" mass="92163">MTLRNGKELEGSKVKNSKSKSEEKIEKEIEEEERIREDPKDLCTHKRKLRGDERVAVGENVSAILQRKLSQKCGDPGMFTIPCKIGGTPIRKAMLDLGVSINVMLKTIYASLNLGPLKGMGIIIQLADRTNAYPEGLVEDVLVQVNELVFLADFYVLDMGDEKTLNPSPILLGRSFLSTARSKIDMNEGTLSIDFDGEIINFNIFDAMKYLDEANSVFALSVIESLVQDTFELNRDDALEVALAKHLDLGAPLDVQISDELYRAVEALYSLASLSPRYELTSLFVPEIQAKLLPSIVQAPELELKPLPKHLKYAFLGDKETLPVIISAHLSPRQEDNLIRLLRDHKEAIGWSIADIKGISPSLSMHRIRLENDAKPSLGEPSASGPEKGRSNRRREPGGRDGPNEETHRMTLFLDRDSTGRSGENYLHLPLWYICLQCPDDFSEVHGFYRRFIRDFSKIGAPLFKLLQKDVAFDFTKECRVAFDRLKESLTSPPVIQPLDWSLPFEIMCDASDYAVGAVLGQRMGRAAHAIYYASKTLIVSAKVTVFSDHAALRYLMTKRDAKSRLIRWILLLQEFNLEIKDKSGAENLVADHLSRLLTHKEEQPLRETFLEEQLLAVDSSTPWCQWIGNIFRKDQMLQTPMLFVEIFDVWGIDFMGPFPSSFGFLYILLAVDYVSKWVKARATHTNDSKVVAEFLKSNIFVRFGMPRAVVSDRGIHFCNKTITTLFRKYGVLHKVSAPYHSQTNGQVEVSNREIKSILEKIVRPDRKDWSLKLEDALWAYRTAYKTPIGMSPYKLIFGKACHLPVEFEHKAF</sequence>
<keyword evidence="2" id="KW-0808">Transferase</keyword>
<evidence type="ECO:0000256" key="1">
    <source>
        <dbReference type="ARBA" id="ARBA00012493"/>
    </source>
</evidence>
<evidence type="ECO:0000256" key="2">
    <source>
        <dbReference type="ARBA" id="ARBA00022679"/>
    </source>
</evidence>
<name>A0ABM4V9P3_COFAR</name>
<dbReference type="SUPFAM" id="SSF56672">
    <property type="entry name" value="DNA/RNA polymerases"/>
    <property type="match status" value="1"/>
</dbReference>
<dbReference type="Pfam" id="PF17919">
    <property type="entry name" value="RT_RNaseH_2"/>
    <property type="match status" value="1"/>
</dbReference>
<keyword evidence="4" id="KW-0540">Nuclease</keyword>
<dbReference type="InterPro" id="IPR001584">
    <property type="entry name" value="Integrase_cat-core"/>
</dbReference>
<dbReference type="PANTHER" id="PTHR37984">
    <property type="entry name" value="PROTEIN CBG26694"/>
    <property type="match status" value="1"/>
</dbReference>
<dbReference type="Gene3D" id="2.40.70.10">
    <property type="entry name" value="Acid Proteases"/>
    <property type="match status" value="1"/>
</dbReference>
<dbReference type="InterPro" id="IPR021109">
    <property type="entry name" value="Peptidase_aspartic_dom_sf"/>
</dbReference>
<feature type="region of interest" description="Disordered" evidence="9">
    <location>
        <begin position="1"/>
        <end position="38"/>
    </location>
</feature>
<evidence type="ECO:0000256" key="9">
    <source>
        <dbReference type="SAM" id="MobiDB-lite"/>
    </source>
</evidence>
<evidence type="ECO:0000313" key="11">
    <source>
        <dbReference type="Proteomes" id="UP001652660"/>
    </source>
</evidence>
<evidence type="ECO:0000256" key="5">
    <source>
        <dbReference type="ARBA" id="ARBA00022759"/>
    </source>
</evidence>
<dbReference type="Pfam" id="PF17917">
    <property type="entry name" value="RT_RNaseH"/>
    <property type="match status" value="1"/>
</dbReference>
<keyword evidence="11" id="KW-1185">Reference proteome</keyword>
<dbReference type="InterPro" id="IPR036397">
    <property type="entry name" value="RNaseH_sf"/>
</dbReference>
<dbReference type="InterPro" id="IPR041577">
    <property type="entry name" value="RT_RNaseH_2"/>
</dbReference>
<dbReference type="EC" id="2.7.7.49" evidence="1"/>
<keyword evidence="5" id="KW-0255">Endonuclease</keyword>
<dbReference type="PANTHER" id="PTHR37984:SF5">
    <property type="entry name" value="PROTEIN NYNRIN-LIKE"/>
    <property type="match status" value="1"/>
</dbReference>
<proteinExistence type="predicted"/>
<dbReference type="Gene3D" id="3.30.420.10">
    <property type="entry name" value="Ribonuclease H-like superfamily/Ribonuclease H"/>
    <property type="match status" value="1"/>
</dbReference>